<dbReference type="AlphaFoldDB" id="A0A838BII8"/>
<dbReference type="EMBL" id="JACDTY010000047">
    <property type="protein sequence ID" value="MBA1145400.1"/>
    <property type="molecule type" value="Genomic_DNA"/>
</dbReference>
<gene>
    <name evidence="2" type="ORF">H0241_35180</name>
</gene>
<comment type="caution">
    <text evidence="2">The sequence shown here is derived from an EMBL/GenBank/DDBJ whole genome shotgun (WGS) entry which is preliminary data.</text>
</comment>
<evidence type="ECO:0000256" key="1">
    <source>
        <dbReference type="SAM" id="MobiDB-lite"/>
    </source>
</evidence>
<protein>
    <submittedName>
        <fullName evidence="2">DUF2934 domain-containing protein</fullName>
    </submittedName>
</protein>
<dbReference type="InterPro" id="IPR021327">
    <property type="entry name" value="DUF2934"/>
</dbReference>
<dbReference type="RefSeq" id="WP_181062278.1">
    <property type="nucleotide sequence ID" value="NZ_JACDTY010000047.1"/>
</dbReference>
<name>A0A838BII8_9HYPH</name>
<sequence>MGDDRHQRIQQRAYEIWEHEGGIHGVDERQWHQAEVEVDREDQLQTGLPATDPSAVGATVLSAKPTKPRHAETASSDVMTVEALAMRTGITGDQAQDLIDRLGNDREAIEEAARSLAAGQQNFSK</sequence>
<accession>A0A838BII8</accession>
<dbReference type="Proteomes" id="UP000558284">
    <property type="component" value="Unassembled WGS sequence"/>
</dbReference>
<feature type="region of interest" description="Disordered" evidence="1">
    <location>
        <begin position="46"/>
        <end position="75"/>
    </location>
</feature>
<organism evidence="2 3">
    <name type="scientific">Mesorhizobium neociceri</name>
    <dbReference type="NCBI Taxonomy" id="1307853"/>
    <lineage>
        <taxon>Bacteria</taxon>
        <taxon>Pseudomonadati</taxon>
        <taxon>Pseudomonadota</taxon>
        <taxon>Alphaproteobacteria</taxon>
        <taxon>Hyphomicrobiales</taxon>
        <taxon>Phyllobacteriaceae</taxon>
        <taxon>Mesorhizobium</taxon>
    </lineage>
</organism>
<keyword evidence="3" id="KW-1185">Reference proteome</keyword>
<dbReference type="Pfam" id="PF11154">
    <property type="entry name" value="DUF2934"/>
    <property type="match status" value="1"/>
</dbReference>
<evidence type="ECO:0000313" key="2">
    <source>
        <dbReference type="EMBL" id="MBA1145400.1"/>
    </source>
</evidence>
<reference evidence="2 3" key="1">
    <citation type="submission" date="2020-07" db="EMBL/GenBank/DDBJ databases">
        <title>Definition of the novel symbiovar canariense within Mesorhizobium novociceri, a new species of genus Mesorhizobium nodulating Cicer canariense in the Caldera de Taburiente National Park (La Palma, Canary Islands).</title>
        <authorList>
            <person name="Leon-Barrios M."/>
            <person name="Perez-Yepez J."/>
            <person name="Flores-Felix J.D."/>
            <person name="Ramirez-Baena M.H."/>
            <person name="Pulido-Suarez L."/>
            <person name="Igual J.M."/>
            <person name="Velazquez E."/>
            <person name="Peix A."/>
        </authorList>
    </citation>
    <scope>NUCLEOTIDE SEQUENCE [LARGE SCALE GENOMIC DNA]</scope>
    <source>
        <strain evidence="2 3">CCANP35</strain>
    </source>
</reference>
<proteinExistence type="predicted"/>
<evidence type="ECO:0000313" key="3">
    <source>
        <dbReference type="Proteomes" id="UP000558284"/>
    </source>
</evidence>